<proteinExistence type="predicted"/>
<protein>
    <submittedName>
        <fullName evidence="6">Cupin domain-containing protein</fullName>
    </submittedName>
</protein>
<dbReference type="SUPFAM" id="SSF51197">
    <property type="entry name" value="Clavaminate synthase-like"/>
    <property type="match status" value="1"/>
</dbReference>
<sequence>MSGPAPDGADRPALARCVAVPPDRFAAVHWGRTPLLSRAAALAGPDGFTDLLAPADADELLSRRGLRTPFLRVAGDGRVLPAGSYTGGGGAGAEITDQVLDERVLDLYAGGATLVLQGLHRNWPPLIDFTRQLGLDLGQPLQVNAYLTPPGSQGFATHYDTHDVFVLQVDGRKHWRVHEPVLPEPLERQPWGGHADEVGAVARGAPVLDVVLEPGDALYLPRGYLHSARAQRDSSLHLTVGVRALTRYALVEELLGLAATDRRLRATLPFGVDVAEPGQLAPVLTDTVEALRDWLRTADPAQVAARLRDRAWPASRPAPIRPLAQAAAIDTLHPDSRVAPRPALRWRLEPDGTDRVALRLPDRTISLPRWCEPAVRAVLASGGCRVGDLPGLDDDADRLVLARRLLREAVAVPAPPPDTTAAQPAWTTDREPELSATPPAASAW</sequence>
<feature type="region of interest" description="Disordered" evidence="4">
    <location>
        <begin position="413"/>
        <end position="444"/>
    </location>
</feature>
<keyword evidence="7" id="KW-1185">Reference proteome</keyword>
<accession>A0ABV5D2P2</accession>
<dbReference type="Proteomes" id="UP001582793">
    <property type="component" value="Unassembled WGS sequence"/>
</dbReference>
<dbReference type="PANTHER" id="PTHR13096:SF9">
    <property type="entry name" value="BIFUNCTIONAL LYSINE-SPECIFIC DEMETHYLASE AND HISTIDYL-HYDROXYLASE"/>
    <property type="match status" value="1"/>
</dbReference>
<evidence type="ECO:0000256" key="3">
    <source>
        <dbReference type="ARBA" id="ARBA00023004"/>
    </source>
</evidence>
<evidence type="ECO:0000313" key="6">
    <source>
        <dbReference type="EMBL" id="MFB6398533.1"/>
    </source>
</evidence>
<keyword evidence="3" id="KW-0408">Iron</keyword>
<evidence type="ECO:0000259" key="5">
    <source>
        <dbReference type="PROSITE" id="PS51184"/>
    </source>
</evidence>
<dbReference type="InterPro" id="IPR003347">
    <property type="entry name" value="JmjC_dom"/>
</dbReference>
<dbReference type="Gene3D" id="2.60.120.650">
    <property type="entry name" value="Cupin"/>
    <property type="match status" value="1"/>
</dbReference>
<keyword evidence="2" id="KW-0479">Metal-binding</keyword>
<comment type="cofactor">
    <cofactor evidence="1">
        <name>Fe(2+)</name>
        <dbReference type="ChEBI" id="CHEBI:29033"/>
    </cofactor>
</comment>
<dbReference type="RefSeq" id="WP_375737272.1">
    <property type="nucleotide sequence ID" value="NZ_JBCGDC010000266.1"/>
</dbReference>
<dbReference type="PROSITE" id="PS51184">
    <property type="entry name" value="JMJC"/>
    <property type="match status" value="1"/>
</dbReference>
<name>A0ABV5D2P2_9ACTN</name>
<reference evidence="6 7" key="1">
    <citation type="submission" date="2024-04" db="EMBL/GenBank/DDBJ databases">
        <title>Polymorphospora sp. isolated from Baiyangdian Lake in Xiong'an New Area.</title>
        <authorList>
            <person name="Zhang X."/>
            <person name="Liu J."/>
        </authorList>
    </citation>
    <scope>NUCLEOTIDE SEQUENCE [LARGE SCALE GENOMIC DNA]</scope>
    <source>
        <strain evidence="6 7">2-325</strain>
    </source>
</reference>
<dbReference type="Pfam" id="PF08007">
    <property type="entry name" value="JmjC_2"/>
    <property type="match status" value="1"/>
</dbReference>
<evidence type="ECO:0000256" key="2">
    <source>
        <dbReference type="ARBA" id="ARBA00022723"/>
    </source>
</evidence>
<dbReference type="SMART" id="SM00558">
    <property type="entry name" value="JmjC"/>
    <property type="match status" value="1"/>
</dbReference>
<organism evidence="6 7">
    <name type="scientific">Polymorphospora lycopeni</name>
    <dbReference type="NCBI Taxonomy" id="3140240"/>
    <lineage>
        <taxon>Bacteria</taxon>
        <taxon>Bacillati</taxon>
        <taxon>Actinomycetota</taxon>
        <taxon>Actinomycetes</taxon>
        <taxon>Micromonosporales</taxon>
        <taxon>Micromonosporaceae</taxon>
        <taxon>Polymorphospora</taxon>
    </lineage>
</organism>
<gene>
    <name evidence="6" type="ORF">AAFH96_36510</name>
</gene>
<evidence type="ECO:0000256" key="4">
    <source>
        <dbReference type="SAM" id="MobiDB-lite"/>
    </source>
</evidence>
<comment type="caution">
    <text evidence="6">The sequence shown here is derived from an EMBL/GenBank/DDBJ whole genome shotgun (WGS) entry which is preliminary data.</text>
</comment>
<dbReference type="PANTHER" id="PTHR13096">
    <property type="entry name" value="MINA53 MYC INDUCED NUCLEAR ANTIGEN"/>
    <property type="match status" value="1"/>
</dbReference>
<dbReference type="InterPro" id="IPR039994">
    <property type="entry name" value="NO66-like"/>
</dbReference>
<evidence type="ECO:0000256" key="1">
    <source>
        <dbReference type="ARBA" id="ARBA00001954"/>
    </source>
</evidence>
<feature type="domain" description="JmjC" evidence="5">
    <location>
        <begin position="112"/>
        <end position="259"/>
    </location>
</feature>
<dbReference type="EMBL" id="JBCGDC010000266">
    <property type="protein sequence ID" value="MFB6398533.1"/>
    <property type="molecule type" value="Genomic_DNA"/>
</dbReference>
<evidence type="ECO:0000313" key="7">
    <source>
        <dbReference type="Proteomes" id="UP001582793"/>
    </source>
</evidence>